<dbReference type="SMART" id="SM00850">
    <property type="entry name" value="LytTR"/>
    <property type="match status" value="1"/>
</dbReference>
<evidence type="ECO:0000259" key="2">
    <source>
        <dbReference type="PROSITE" id="PS50930"/>
    </source>
</evidence>
<feature type="compositionally biased region" description="Basic and acidic residues" evidence="1">
    <location>
        <begin position="105"/>
        <end position="120"/>
    </location>
</feature>
<protein>
    <recommendedName>
        <fullName evidence="2">HTH LytTR-type domain-containing protein</fullName>
    </recommendedName>
</protein>
<dbReference type="RefSeq" id="WP_076108906.1">
    <property type="nucleotide sequence ID" value="NZ_MPTB01000001.1"/>
</dbReference>
<evidence type="ECO:0000313" key="3">
    <source>
        <dbReference type="EMBL" id="OMD53701.1"/>
    </source>
</evidence>
<organism evidence="3 4">
    <name type="scientific">Paenibacillus borealis</name>
    <dbReference type="NCBI Taxonomy" id="160799"/>
    <lineage>
        <taxon>Bacteria</taxon>
        <taxon>Bacillati</taxon>
        <taxon>Bacillota</taxon>
        <taxon>Bacilli</taxon>
        <taxon>Bacillales</taxon>
        <taxon>Paenibacillaceae</taxon>
        <taxon>Paenibacillus</taxon>
    </lineage>
</organism>
<keyword evidence="4" id="KW-1185">Reference proteome</keyword>
<comment type="caution">
    <text evidence="3">The sequence shown here is derived from an EMBL/GenBank/DDBJ whole genome shotgun (WGS) entry which is preliminary data.</text>
</comment>
<gene>
    <name evidence="3" type="ORF">BSK56_00710</name>
</gene>
<dbReference type="PROSITE" id="PS50930">
    <property type="entry name" value="HTH_LYTTR"/>
    <property type="match status" value="1"/>
</dbReference>
<accession>A0ABX3HT71</accession>
<dbReference type="EMBL" id="MPTB01000001">
    <property type="protein sequence ID" value="OMD53701.1"/>
    <property type="molecule type" value="Genomic_DNA"/>
</dbReference>
<name>A0ABX3HT71_PAEBO</name>
<dbReference type="Gene3D" id="2.40.50.1020">
    <property type="entry name" value="LytTr DNA-binding domain"/>
    <property type="match status" value="1"/>
</dbReference>
<dbReference type="Proteomes" id="UP000187412">
    <property type="component" value="Unassembled WGS sequence"/>
</dbReference>
<evidence type="ECO:0000256" key="1">
    <source>
        <dbReference type="SAM" id="MobiDB-lite"/>
    </source>
</evidence>
<feature type="region of interest" description="Disordered" evidence="1">
    <location>
        <begin position="98"/>
        <end position="120"/>
    </location>
</feature>
<proteinExistence type="predicted"/>
<dbReference type="Pfam" id="PF04397">
    <property type="entry name" value="LytTR"/>
    <property type="match status" value="1"/>
</dbReference>
<evidence type="ECO:0000313" key="4">
    <source>
        <dbReference type="Proteomes" id="UP000187412"/>
    </source>
</evidence>
<reference evidence="3 4" key="1">
    <citation type="submission" date="2016-10" db="EMBL/GenBank/DDBJ databases">
        <title>Paenibacillus species isolates.</title>
        <authorList>
            <person name="Beno S.M."/>
        </authorList>
    </citation>
    <scope>NUCLEOTIDE SEQUENCE [LARGE SCALE GENOMIC DNA]</scope>
    <source>
        <strain evidence="3 4">FSL H7-0744</strain>
    </source>
</reference>
<sequence length="120" mass="13707">MRVLQNDGSSLDIQEEEILYFSSYKNAIFVHTKEGEFVLPTTLSDLWVAYKGKGFERLDRSNVVSLSNVDSYDAERKIVLFNQGEQFATVSESNEARLKKHLAGRKKDSSQENKDSINKQ</sequence>
<dbReference type="InterPro" id="IPR007492">
    <property type="entry name" value="LytTR_DNA-bd_dom"/>
</dbReference>
<feature type="domain" description="HTH LytTR-type" evidence="2">
    <location>
        <begin position="17"/>
        <end position="104"/>
    </location>
</feature>